<protein>
    <submittedName>
        <fullName evidence="1">DUF2190 family protein</fullName>
    </submittedName>
</protein>
<evidence type="ECO:0000313" key="2">
    <source>
        <dbReference type="Proteomes" id="UP000295727"/>
    </source>
</evidence>
<evidence type="ECO:0000313" key="1">
    <source>
        <dbReference type="EMBL" id="QBQ98174.1"/>
    </source>
</evidence>
<accession>A0A4P7CVH2</accession>
<organism evidence="1 2">
    <name type="scientific">Paraburkholderia pallida</name>
    <dbReference type="NCBI Taxonomy" id="2547399"/>
    <lineage>
        <taxon>Bacteria</taxon>
        <taxon>Pseudomonadati</taxon>
        <taxon>Pseudomonadota</taxon>
        <taxon>Betaproteobacteria</taxon>
        <taxon>Burkholderiales</taxon>
        <taxon>Burkholderiaceae</taxon>
        <taxon>Paraburkholderia</taxon>
    </lineage>
</organism>
<dbReference type="EMBL" id="CP038148">
    <property type="protein sequence ID" value="QBQ98174.1"/>
    <property type="molecule type" value="Genomic_DNA"/>
</dbReference>
<dbReference type="PIRSF" id="PIRSF030771">
    <property type="entry name" value="UCP030771"/>
    <property type="match status" value="1"/>
</dbReference>
<dbReference type="AlphaFoldDB" id="A0A4P7CVH2"/>
<dbReference type="KEGG" id="ppai:E1956_13980"/>
<reference evidence="1 2" key="1">
    <citation type="submission" date="2019-03" db="EMBL/GenBank/DDBJ databases">
        <title>Paraburkholderia sp. 7MH5, isolated from subtropical forest soil.</title>
        <authorList>
            <person name="Gao Z.-H."/>
            <person name="Qiu L.-H."/>
        </authorList>
    </citation>
    <scope>NUCLEOTIDE SEQUENCE [LARGE SCALE GENOMIC DNA]</scope>
    <source>
        <strain evidence="1 2">7MH5</strain>
    </source>
</reference>
<proteinExistence type="predicted"/>
<dbReference type="InterPro" id="IPR011231">
    <property type="entry name" value="Phage_VT1-Sakai_H0018"/>
</dbReference>
<gene>
    <name evidence="1" type="ORF">E1956_13980</name>
</gene>
<dbReference type="Pfam" id="PF09956">
    <property type="entry name" value="Phage_cement_2"/>
    <property type="match status" value="1"/>
</dbReference>
<keyword evidence="2" id="KW-1185">Reference proteome</keyword>
<name>A0A4P7CVH2_9BURK</name>
<dbReference type="RefSeq" id="WP_134749749.1">
    <property type="nucleotide sequence ID" value="NZ_CP038148.1"/>
</dbReference>
<dbReference type="OrthoDB" id="8911623at2"/>
<sequence>MQNFIQKGSTLTFTLATAVASGQLVMVGALPCVAQGPYPANVEGEYRCVGVYEFPAAAADTAKAGAAAYFDGEKIVVEGDVCVGIYVADKAVNSSVARVRLNGVAMPPVAAG</sequence>
<dbReference type="Proteomes" id="UP000295727">
    <property type="component" value="Chromosome 1"/>
</dbReference>